<dbReference type="EMBL" id="FNON01000003">
    <property type="protein sequence ID" value="SDX61232.1"/>
    <property type="molecule type" value="Genomic_DNA"/>
</dbReference>
<evidence type="ECO:0000313" key="1">
    <source>
        <dbReference type="EMBL" id="SDX61232.1"/>
    </source>
</evidence>
<reference evidence="1 2" key="1">
    <citation type="submission" date="2016-10" db="EMBL/GenBank/DDBJ databases">
        <authorList>
            <person name="de Groot N.N."/>
        </authorList>
    </citation>
    <scope>NUCLEOTIDE SEQUENCE [LARGE SCALE GENOMIC DNA]</scope>
    <source>
        <strain evidence="1 2">CPCC 202699</strain>
    </source>
</reference>
<accession>A0A1H3D415</accession>
<organism evidence="1 2">
    <name type="scientific">Amycolatopsis xylanica</name>
    <dbReference type="NCBI Taxonomy" id="589385"/>
    <lineage>
        <taxon>Bacteria</taxon>
        <taxon>Bacillati</taxon>
        <taxon>Actinomycetota</taxon>
        <taxon>Actinomycetes</taxon>
        <taxon>Pseudonocardiales</taxon>
        <taxon>Pseudonocardiaceae</taxon>
        <taxon>Amycolatopsis</taxon>
    </lineage>
</organism>
<dbReference type="AlphaFoldDB" id="A0A1H3D415"/>
<gene>
    <name evidence="1" type="ORF">SAMN05421504_103255</name>
</gene>
<name>A0A1H3D415_9PSEU</name>
<keyword evidence="2" id="KW-1185">Reference proteome</keyword>
<evidence type="ECO:0000313" key="2">
    <source>
        <dbReference type="Proteomes" id="UP000199515"/>
    </source>
</evidence>
<sequence>MSLHYVLECGHQQALPTIRQMLADLSSLPCSAWCECCDTRRVVIELADPLDETTTIPRQRVG</sequence>
<protein>
    <submittedName>
        <fullName evidence="1">Uncharacterized protein</fullName>
    </submittedName>
</protein>
<dbReference type="RefSeq" id="WP_091289359.1">
    <property type="nucleotide sequence ID" value="NZ_FNON01000003.1"/>
</dbReference>
<dbReference type="Proteomes" id="UP000199515">
    <property type="component" value="Unassembled WGS sequence"/>
</dbReference>
<proteinExistence type="predicted"/>